<protein>
    <recommendedName>
        <fullName evidence="4">Phage holin family protein</fullName>
    </recommendedName>
</protein>
<feature type="transmembrane region" description="Helical" evidence="1">
    <location>
        <begin position="34"/>
        <end position="51"/>
    </location>
</feature>
<dbReference type="PANTHER" id="PTHR37309">
    <property type="entry name" value="SLR0284 PROTEIN"/>
    <property type="match status" value="1"/>
</dbReference>
<keyword evidence="1" id="KW-0812">Transmembrane</keyword>
<evidence type="ECO:0000256" key="1">
    <source>
        <dbReference type="SAM" id="Phobius"/>
    </source>
</evidence>
<gene>
    <name evidence="2" type="ORF">U14_02934</name>
</gene>
<name>A0A081BMS3_9BACT</name>
<dbReference type="HOGENOM" id="CLU_120441_2_4_0"/>
<dbReference type="InterPro" id="IPR007165">
    <property type="entry name" value="Phage_holin_4_2"/>
</dbReference>
<dbReference type="STRING" id="1499966.U14_02934"/>
<keyword evidence="1" id="KW-0472">Membrane</keyword>
<evidence type="ECO:0000313" key="2">
    <source>
        <dbReference type="EMBL" id="GAK51689.1"/>
    </source>
</evidence>
<sequence>MLITILHFCLVAVALLLVAHIVKGFEVRDFGSALIAALVLGLANVLIRPILAFFSAPFNWVTFGLFTFVIDGALLKLVAELIEGFKVKSWTAAIIGAVLLSIISGVLHAVLLK</sequence>
<dbReference type="Proteomes" id="UP000030700">
    <property type="component" value="Unassembled WGS sequence"/>
</dbReference>
<evidence type="ECO:0000313" key="3">
    <source>
        <dbReference type="Proteomes" id="UP000030700"/>
    </source>
</evidence>
<dbReference type="EMBL" id="DF820457">
    <property type="protein sequence ID" value="GAK51689.1"/>
    <property type="molecule type" value="Genomic_DNA"/>
</dbReference>
<keyword evidence="1" id="KW-1133">Transmembrane helix</keyword>
<feature type="transmembrane region" description="Helical" evidence="1">
    <location>
        <begin position="90"/>
        <end position="112"/>
    </location>
</feature>
<dbReference type="AlphaFoldDB" id="A0A081BMS3"/>
<dbReference type="Pfam" id="PF04020">
    <property type="entry name" value="Phage_holin_4_2"/>
    <property type="match status" value="1"/>
</dbReference>
<accession>A0A081BMS3</accession>
<proteinExistence type="predicted"/>
<evidence type="ECO:0008006" key="4">
    <source>
        <dbReference type="Google" id="ProtNLM"/>
    </source>
</evidence>
<keyword evidence="3" id="KW-1185">Reference proteome</keyword>
<dbReference type="PANTHER" id="PTHR37309:SF1">
    <property type="entry name" value="SLR0284 PROTEIN"/>
    <property type="match status" value="1"/>
</dbReference>
<feature type="transmembrane region" description="Helical" evidence="1">
    <location>
        <begin position="58"/>
        <end position="78"/>
    </location>
</feature>
<reference evidence="2" key="1">
    <citation type="journal article" date="2015" name="PeerJ">
        <title>First genomic representation of candidate bacterial phylum KSB3 points to enhanced environmental sensing as a trigger of wastewater bulking.</title>
        <authorList>
            <person name="Sekiguchi Y."/>
            <person name="Ohashi A."/>
            <person name="Parks D.H."/>
            <person name="Yamauchi T."/>
            <person name="Tyson G.W."/>
            <person name="Hugenholtz P."/>
        </authorList>
    </citation>
    <scope>NUCLEOTIDE SEQUENCE [LARGE SCALE GENOMIC DNA]</scope>
</reference>
<organism evidence="2">
    <name type="scientific">Candidatus Moduliflexus flocculans</name>
    <dbReference type="NCBI Taxonomy" id="1499966"/>
    <lineage>
        <taxon>Bacteria</taxon>
        <taxon>Candidatus Moduliflexota</taxon>
        <taxon>Candidatus Moduliflexia</taxon>
        <taxon>Candidatus Moduliflexales</taxon>
        <taxon>Candidatus Moduliflexaceae</taxon>
    </lineage>
</organism>